<sequence>MVVADIWPFLPRKTSTDSAWPHQSGSSNGPLLVYFVWKGSRNDTFWIDHLEGALNRIRDVALREKCTTRNAPVYCNTTDEIRP</sequence>
<accession>A0A9P6B355</accession>
<gene>
    <name evidence="1" type="ORF">BS47DRAFT_1340479</name>
</gene>
<comment type="caution">
    <text evidence="1">The sequence shown here is derived from an EMBL/GenBank/DDBJ whole genome shotgun (WGS) entry which is preliminary data.</text>
</comment>
<organism evidence="1 2">
    <name type="scientific">Hydnum rufescens UP504</name>
    <dbReference type="NCBI Taxonomy" id="1448309"/>
    <lineage>
        <taxon>Eukaryota</taxon>
        <taxon>Fungi</taxon>
        <taxon>Dikarya</taxon>
        <taxon>Basidiomycota</taxon>
        <taxon>Agaricomycotina</taxon>
        <taxon>Agaricomycetes</taxon>
        <taxon>Cantharellales</taxon>
        <taxon>Hydnaceae</taxon>
        <taxon>Hydnum</taxon>
    </lineage>
</organism>
<evidence type="ECO:0000313" key="1">
    <source>
        <dbReference type="EMBL" id="KAF9516858.1"/>
    </source>
</evidence>
<name>A0A9P6B355_9AGAM</name>
<dbReference type="Proteomes" id="UP000886523">
    <property type="component" value="Unassembled WGS sequence"/>
</dbReference>
<keyword evidence="2" id="KW-1185">Reference proteome</keyword>
<reference evidence="1" key="1">
    <citation type="journal article" date="2020" name="Nat. Commun.">
        <title>Large-scale genome sequencing of mycorrhizal fungi provides insights into the early evolution of symbiotic traits.</title>
        <authorList>
            <person name="Miyauchi S."/>
            <person name="Kiss E."/>
            <person name="Kuo A."/>
            <person name="Drula E."/>
            <person name="Kohler A."/>
            <person name="Sanchez-Garcia M."/>
            <person name="Morin E."/>
            <person name="Andreopoulos B."/>
            <person name="Barry K.W."/>
            <person name="Bonito G."/>
            <person name="Buee M."/>
            <person name="Carver A."/>
            <person name="Chen C."/>
            <person name="Cichocki N."/>
            <person name="Clum A."/>
            <person name="Culley D."/>
            <person name="Crous P.W."/>
            <person name="Fauchery L."/>
            <person name="Girlanda M."/>
            <person name="Hayes R.D."/>
            <person name="Keri Z."/>
            <person name="LaButti K."/>
            <person name="Lipzen A."/>
            <person name="Lombard V."/>
            <person name="Magnuson J."/>
            <person name="Maillard F."/>
            <person name="Murat C."/>
            <person name="Nolan M."/>
            <person name="Ohm R.A."/>
            <person name="Pangilinan J."/>
            <person name="Pereira M.F."/>
            <person name="Perotto S."/>
            <person name="Peter M."/>
            <person name="Pfister S."/>
            <person name="Riley R."/>
            <person name="Sitrit Y."/>
            <person name="Stielow J.B."/>
            <person name="Szollosi G."/>
            <person name="Zifcakova L."/>
            <person name="Stursova M."/>
            <person name="Spatafora J.W."/>
            <person name="Tedersoo L."/>
            <person name="Vaario L.M."/>
            <person name="Yamada A."/>
            <person name="Yan M."/>
            <person name="Wang P."/>
            <person name="Xu J."/>
            <person name="Bruns T."/>
            <person name="Baldrian P."/>
            <person name="Vilgalys R."/>
            <person name="Dunand C."/>
            <person name="Henrissat B."/>
            <person name="Grigoriev I.V."/>
            <person name="Hibbett D."/>
            <person name="Nagy L.G."/>
            <person name="Martin F.M."/>
        </authorList>
    </citation>
    <scope>NUCLEOTIDE SEQUENCE</scope>
    <source>
        <strain evidence="1">UP504</strain>
    </source>
</reference>
<dbReference type="AlphaFoldDB" id="A0A9P6B355"/>
<proteinExistence type="predicted"/>
<evidence type="ECO:0000313" key="2">
    <source>
        <dbReference type="Proteomes" id="UP000886523"/>
    </source>
</evidence>
<dbReference type="EMBL" id="MU128936">
    <property type="protein sequence ID" value="KAF9516858.1"/>
    <property type="molecule type" value="Genomic_DNA"/>
</dbReference>
<protein>
    <submittedName>
        <fullName evidence="1">Uncharacterized protein</fullName>
    </submittedName>
</protein>